<gene>
    <name evidence="1" type="ORF">O0S09_09580</name>
</gene>
<accession>A0ABT4IP03</accession>
<evidence type="ECO:0000313" key="1">
    <source>
        <dbReference type="EMBL" id="MCZ0863495.1"/>
    </source>
</evidence>
<dbReference type="NCBIfam" id="TIGR04256">
    <property type="entry name" value="GxxExxY"/>
    <property type="match status" value="1"/>
</dbReference>
<keyword evidence="2" id="KW-1185">Reference proteome</keyword>
<protein>
    <submittedName>
        <fullName evidence="1">GxxExxY protein</fullName>
    </submittedName>
</protein>
<dbReference type="EMBL" id="JAPTGC010000025">
    <property type="protein sequence ID" value="MCZ0863495.1"/>
    <property type="molecule type" value="Genomic_DNA"/>
</dbReference>
<evidence type="ECO:0000313" key="2">
    <source>
        <dbReference type="Proteomes" id="UP001141336"/>
    </source>
</evidence>
<dbReference type="Proteomes" id="UP001141336">
    <property type="component" value="Unassembled WGS sequence"/>
</dbReference>
<organism evidence="1 2">
    <name type="scientific">Methanocorpusculum vombati</name>
    <dbReference type="NCBI Taxonomy" id="3002864"/>
    <lineage>
        <taxon>Archaea</taxon>
        <taxon>Methanobacteriati</taxon>
        <taxon>Methanobacteriota</taxon>
        <taxon>Stenosarchaea group</taxon>
        <taxon>Methanomicrobia</taxon>
        <taxon>Methanomicrobiales</taxon>
        <taxon>Methanocorpusculaceae</taxon>
        <taxon>Methanocorpusculum</taxon>
    </lineage>
</organism>
<proteinExistence type="predicted"/>
<dbReference type="InterPro" id="IPR026350">
    <property type="entry name" value="GxxExxY"/>
</dbReference>
<name>A0ABT4IP03_9EURY</name>
<dbReference type="Pfam" id="PF13366">
    <property type="entry name" value="PDDEXK_3"/>
    <property type="match status" value="1"/>
</dbReference>
<reference evidence="1" key="1">
    <citation type="submission" date="2022-12" db="EMBL/GenBank/DDBJ databases">
        <title>Isolation and characterisation of novel Methanocorpusculum spp. from native Australian herbivores indicates the genus is ancestrally host-associated.</title>
        <authorList>
            <person name="Volmer J.G."/>
            <person name="Soo R.M."/>
            <person name="Evans P.N."/>
            <person name="Hoedt E.C."/>
            <person name="Astorga Alsina A.L."/>
            <person name="Woodcroft B.J."/>
            <person name="Tyson G.W."/>
            <person name="Hugenholtz P."/>
            <person name="Morrison M."/>
        </authorList>
    </citation>
    <scope>NUCLEOTIDE SEQUENCE</scope>
    <source>
        <strain evidence="1">CW153</strain>
    </source>
</reference>
<comment type="caution">
    <text evidence="1">The sequence shown here is derived from an EMBL/GenBank/DDBJ whole genome shotgun (WGS) entry which is preliminary data.</text>
</comment>
<sequence length="151" mass="17367">MPNKKLLYEKEVYAITGAAMAVYNNLGVGFLEAVYQEAFEIELRKRNIPFESQKSLKIYYQGQELSKTYVADLICYGEIIVELKAISALSKTEEAQLINYLKASGKQVGLLINYGNERKLEWKRYIFTNTTYQTKQNIPEKIGPKKRTPDP</sequence>
<dbReference type="RefSeq" id="WP_268923762.1">
    <property type="nucleotide sequence ID" value="NZ_JAPTGC010000025.1"/>
</dbReference>